<sequence>MHLPVNHRLRPQWRFLAGLSGAYLLVFGIVGAIRTAGEPFFSRGDTEALGLKTNPAFAWLSIIVGVVVLGGAIIGRNIDHFINIWAGGVFMLAGLIMLTVMQTSANKLNFEISTCVVSFILGTIMLIAGMYGKVGTPAESIAEEVLRHSTRPGDKFAVKPHANK</sequence>
<feature type="transmembrane region" description="Helical" evidence="1">
    <location>
        <begin position="12"/>
        <end position="36"/>
    </location>
</feature>
<reference evidence="2 3" key="1">
    <citation type="submission" date="2021-01" db="EMBL/GenBank/DDBJ databases">
        <title>Whole genome shotgun sequence of Catellatospora citrea NBRC 14495.</title>
        <authorList>
            <person name="Komaki H."/>
            <person name="Tamura T."/>
        </authorList>
    </citation>
    <scope>NUCLEOTIDE SEQUENCE [LARGE SCALE GENOMIC DNA]</scope>
    <source>
        <strain evidence="2 3">NBRC 14495</strain>
    </source>
</reference>
<evidence type="ECO:0000313" key="2">
    <source>
        <dbReference type="EMBL" id="GIF97289.1"/>
    </source>
</evidence>
<keyword evidence="3" id="KW-1185">Reference proteome</keyword>
<protein>
    <recommendedName>
        <fullName evidence="4">DUF4383 domain-containing protein</fullName>
    </recommendedName>
</protein>
<evidence type="ECO:0000313" key="3">
    <source>
        <dbReference type="Proteomes" id="UP000659904"/>
    </source>
</evidence>
<gene>
    <name evidence="2" type="ORF">Cci01nite_23830</name>
</gene>
<keyword evidence="1" id="KW-0812">Transmembrane</keyword>
<keyword evidence="1" id="KW-1133">Transmembrane helix</keyword>
<feature type="transmembrane region" description="Helical" evidence="1">
    <location>
        <begin position="108"/>
        <end position="131"/>
    </location>
</feature>
<organism evidence="2 3">
    <name type="scientific">Catellatospora citrea</name>
    <dbReference type="NCBI Taxonomy" id="53366"/>
    <lineage>
        <taxon>Bacteria</taxon>
        <taxon>Bacillati</taxon>
        <taxon>Actinomycetota</taxon>
        <taxon>Actinomycetes</taxon>
        <taxon>Micromonosporales</taxon>
        <taxon>Micromonosporaceae</taxon>
        <taxon>Catellatospora</taxon>
    </lineage>
</organism>
<dbReference type="RefSeq" id="WP_120317999.1">
    <property type="nucleotide sequence ID" value="NZ_BONH01000008.1"/>
</dbReference>
<dbReference type="Pfam" id="PF14325">
    <property type="entry name" value="DUF4383"/>
    <property type="match status" value="1"/>
</dbReference>
<proteinExistence type="predicted"/>
<dbReference type="EMBL" id="BONH01000008">
    <property type="protein sequence ID" value="GIF97289.1"/>
    <property type="molecule type" value="Genomic_DNA"/>
</dbReference>
<comment type="caution">
    <text evidence="2">The sequence shown here is derived from an EMBL/GenBank/DDBJ whole genome shotgun (WGS) entry which is preliminary data.</text>
</comment>
<accession>A0A8J3KAV0</accession>
<feature type="transmembrane region" description="Helical" evidence="1">
    <location>
        <begin position="81"/>
        <end position="102"/>
    </location>
</feature>
<evidence type="ECO:0000256" key="1">
    <source>
        <dbReference type="SAM" id="Phobius"/>
    </source>
</evidence>
<evidence type="ECO:0008006" key="4">
    <source>
        <dbReference type="Google" id="ProtNLM"/>
    </source>
</evidence>
<feature type="transmembrane region" description="Helical" evidence="1">
    <location>
        <begin position="56"/>
        <end position="74"/>
    </location>
</feature>
<keyword evidence="1" id="KW-0472">Membrane</keyword>
<dbReference type="AlphaFoldDB" id="A0A8J3KAV0"/>
<name>A0A8J3KAV0_9ACTN</name>
<dbReference type="Proteomes" id="UP000659904">
    <property type="component" value="Unassembled WGS sequence"/>
</dbReference>